<feature type="compositionally biased region" description="Basic and acidic residues" evidence="7">
    <location>
        <begin position="1544"/>
        <end position="1562"/>
    </location>
</feature>
<dbReference type="InterPro" id="IPR000209">
    <property type="entry name" value="Peptidase_S8/S53_dom"/>
</dbReference>
<dbReference type="PATRIC" id="fig|2702.101.peg.196"/>
<feature type="domain" description="C5a peptidase/Subtilisin-like protease SBT2-like Fn3-like" evidence="11">
    <location>
        <begin position="394"/>
        <end position="499"/>
    </location>
</feature>
<dbReference type="InterPro" id="IPR051048">
    <property type="entry name" value="Peptidase_S8/S53_subtilisin"/>
</dbReference>
<dbReference type="GO" id="GO:0004252">
    <property type="term" value="F:serine-type endopeptidase activity"/>
    <property type="evidence" value="ECO:0007669"/>
    <property type="project" value="InterPro"/>
</dbReference>
<evidence type="ECO:0000313" key="13">
    <source>
        <dbReference type="Proteomes" id="UP000070505"/>
    </source>
</evidence>
<keyword evidence="8" id="KW-0812">Transmembrane</keyword>
<evidence type="ECO:0000256" key="5">
    <source>
        <dbReference type="ARBA" id="ARBA00022825"/>
    </source>
</evidence>
<organism evidence="12 13">
    <name type="scientific">Gardnerella vaginalis</name>
    <dbReference type="NCBI Taxonomy" id="2702"/>
    <lineage>
        <taxon>Bacteria</taxon>
        <taxon>Bacillati</taxon>
        <taxon>Actinomycetota</taxon>
        <taxon>Actinomycetes</taxon>
        <taxon>Bifidobacteriales</taxon>
        <taxon>Bifidobacteriaceae</taxon>
        <taxon>Gardnerella</taxon>
    </lineage>
</organism>
<feature type="region of interest" description="Disordered" evidence="7">
    <location>
        <begin position="1532"/>
        <end position="1583"/>
    </location>
</feature>
<keyword evidence="4" id="KW-0378">Hydrolase</keyword>
<reference evidence="12 13" key="1">
    <citation type="submission" date="2016-02" db="EMBL/GenBank/DDBJ databases">
        <authorList>
            <person name="Wen L."/>
            <person name="He K."/>
            <person name="Yang H."/>
        </authorList>
    </citation>
    <scope>NUCLEOTIDE SEQUENCE [LARGE SCALE GENOMIC DNA]</scope>
    <source>
        <strain evidence="12 13">CMW7778B</strain>
    </source>
</reference>
<dbReference type="Proteomes" id="UP000070505">
    <property type="component" value="Unassembled WGS sequence"/>
</dbReference>
<dbReference type="SUPFAM" id="SSF52025">
    <property type="entry name" value="PA domain"/>
    <property type="match status" value="1"/>
</dbReference>
<dbReference type="InterPro" id="IPR036852">
    <property type="entry name" value="Peptidase_S8/S53_dom_sf"/>
</dbReference>
<feature type="compositionally biased region" description="Gly residues" evidence="7">
    <location>
        <begin position="1392"/>
        <end position="1409"/>
    </location>
</feature>
<keyword evidence="8" id="KW-0472">Membrane</keyword>
<feature type="domain" description="PA" evidence="10">
    <location>
        <begin position="162"/>
        <end position="232"/>
    </location>
</feature>
<keyword evidence="5" id="KW-0720">Serine protease</keyword>
<evidence type="ECO:0000313" key="12">
    <source>
        <dbReference type="EMBL" id="KXI18749.1"/>
    </source>
</evidence>
<dbReference type="EMBL" id="LSRC01000009">
    <property type="protein sequence ID" value="KXI18749.1"/>
    <property type="molecule type" value="Genomic_DNA"/>
</dbReference>
<dbReference type="RefSeq" id="WP_075523130.1">
    <property type="nucleotide sequence ID" value="NZ_KQ961852.1"/>
</dbReference>
<dbReference type="SUPFAM" id="SSF52743">
    <property type="entry name" value="Subtilisin-like"/>
    <property type="match status" value="1"/>
</dbReference>
<feature type="domain" description="Peptidase S8/S53" evidence="9">
    <location>
        <begin position="1"/>
        <end position="358"/>
    </location>
</feature>
<dbReference type="InterPro" id="IPR010435">
    <property type="entry name" value="C5a/SBT2-like_Fn3"/>
</dbReference>
<dbReference type="InterPro" id="IPR003137">
    <property type="entry name" value="PA_domain"/>
</dbReference>
<evidence type="ECO:0000256" key="6">
    <source>
        <dbReference type="PROSITE-ProRule" id="PRU01240"/>
    </source>
</evidence>
<dbReference type="Pfam" id="PF06280">
    <property type="entry name" value="fn3_5"/>
    <property type="match status" value="1"/>
</dbReference>
<evidence type="ECO:0000256" key="2">
    <source>
        <dbReference type="ARBA" id="ARBA00022670"/>
    </source>
</evidence>
<dbReference type="GO" id="GO:0016020">
    <property type="term" value="C:membrane"/>
    <property type="evidence" value="ECO:0007669"/>
    <property type="project" value="InterPro"/>
</dbReference>
<dbReference type="Pfam" id="PF00082">
    <property type="entry name" value="Peptidase_S8"/>
    <property type="match status" value="1"/>
</dbReference>
<comment type="caution">
    <text evidence="6">Lacks conserved residue(s) required for the propagation of feature annotation.</text>
</comment>
<proteinExistence type="inferred from homology"/>
<dbReference type="Gene3D" id="3.40.50.200">
    <property type="entry name" value="Peptidase S8/S53 domain"/>
    <property type="match status" value="1"/>
</dbReference>
<dbReference type="PANTHER" id="PTHR43399">
    <property type="entry name" value="SUBTILISIN-RELATED"/>
    <property type="match status" value="1"/>
</dbReference>
<dbReference type="Gene3D" id="2.60.40.1710">
    <property type="entry name" value="Subtilisin-like superfamily"/>
    <property type="match status" value="1"/>
</dbReference>
<accession>A0A135ZAU0</accession>
<dbReference type="InterPro" id="IPR023828">
    <property type="entry name" value="Peptidase_S8_Ser-AS"/>
</dbReference>
<dbReference type="PANTHER" id="PTHR43399:SF4">
    <property type="entry name" value="CELL WALL-ASSOCIATED PROTEASE"/>
    <property type="match status" value="1"/>
</dbReference>
<feature type="transmembrane region" description="Helical" evidence="8">
    <location>
        <begin position="1593"/>
        <end position="1613"/>
    </location>
</feature>
<dbReference type="Pfam" id="PF02225">
    <property type="entry name" value="PA"/>
    <property type="match status" value="1"/>
</dbReference>
<keyword evidence="2" id="KW-0645">Protease</keyword>
<dbReference type="PROSITE" id="PS51892">
    <property type="entry name" value="SUBTILASE"/>
    <property type="match status" value="1"/>
</dbReference>
<evidence type="ECO:0000256" key="8">
    <source>
        <dbReference type="SAM" id="Phobius"/>
    </source>
</evidence>
<dbReference type="PROSITE" id="PS00138">
    <property type="entry name" value="SUBTILASE_SER"/>
    <property type="match status" value="1"/>
</dbReference>
<comment type="similarity">
    <text evidence="1 6">Belongs to the peptidase S8 family.</text>
</comment>
<evidence type="ECO:0000256" key="1">
    <source>
        <dbReference type="ARBA" id="ARBA00011073"/>
    </source>
</evidence>
<feature type="compositionally biased region" description="Low complexity" evidence="7">
    <location>
        <begin position="1410"/>
        <end position="1419"/>
    </location>
</feature>
<dbReference type="InterPro" id="IPR046450">
    <property type="entry name" value="PA_dom_sf"/>
</dbReference>
<evidence type="ECO:0000259" key="10">
    <source>
        <dbReference type="Pfam" id="PF02225"/>
    </source>
</evidence>
<feature type="region of interest" description="Disordered" evidence="7">
    <location>
        <begin position="1392"/>
        <end position="1427"/>
    </location>
</feature>
<evidence type="ECO:0008006" key="14">
    <source>
        <dbReference type="Google" id="ProtNLM"/>
    </source>
</evidence>
<gene>
    <name evidence="12" type="ORF">HMPREF3230_00198</name>
</gene>
<evidence type="ECO:0000256" key="4">
    <source>
        <dbReference type="ARBA" id="ARBA00022801"/>
    </source>
</evidence>
<comment type="caution">
    <text evidence="12">The sequence shown here is derived from an EMBL/GenBank/DDBJ whole genome shotgun (WGS) entry which is preliminary data.</text>
</comment>
<dbReference type="GO" id="GO:0006508">
    <property type="term" value="P:proteolysis"/>
    <property type="evidence" value="ECO:0007669"/>
    <property type="project" value="UniProtKB-KW"/>
</dbReference>
<keyword evidence="8" id="KW-1133">Transmembrane helix</keyword>
<sequence length="1627" mass="176318">PNAQLLAMKVFSNMPGSHGARDSDIVAAIEDSVKLGADVINMSLGSDNGFSGTSSATGLALKKARDAGVLPVISAGNSGLNFSPSGGEDDALGKWDDATLGSPAAFPEAFSVASVENSNITQLKSEWFDKDNTKTGIPYSPASGKADNKAHELVNINFGEEDDVKDLDLTGKYALVERGKISFVDKFQNAIDHHASGVIVYNKAGDSSQFLGMEGVDKFTCFGASIRREDALKIVDAMKNGKVKISFSDSFMVNNNPENLKPSTFTSWGPTPELDFKPQIAGIGGNVWSTQNGNKYTSMSGTSMAAPNVSGLSTLVIENYKKRFPNLSQQERVKRATQALMNTAQILGKSKKVNDIGTNKLVPYAPRQIGAGLAQVDKAVSTNVIATVNGNSYVALREVNGERNITVNLHNYSDTPVEYEIPQQDVVNESNDKEKNTETFISANDSLTTLTRTVTVPAQQTVKVSFTLGVDSSHDHYVEGWVRFISKTSGQPDLAVPYLGFAGNWNRENIILSPKDTYGKSATKLLAGPYFMMPAVQVNKESDSAYEFSPNGDGVLDSLVPTMVLLRNAADLRYSILDNNNKELRVLGEEHDVSRISLGNFGSLDAAEAAYTSAVTKFDGKVYNPQTGKFETLPDGSYKYRISARLGDKFAWQHCDMRFNIDTHKPEMIISDPQNVKVDDKDDDGHPIKGDDGQPIKKDAQKVTIRVKDAMKSELSNLMVSSQSNDQTIKMYDDDYEKTPCKTDSEGYHVCDVILDKDDTYISASIKDMGGNWNDQSKVFKAKSLYLTGKSILDGEKLGLKDLKNGKVDLIGYVSKDISTVKVSVTNGSDTVQTLDLKPENMKFDAGLLLKDGKNDVKVEAFDSSGALVASDSLTIYFNSNMPTISVTNTNSDGMLAVNADGSVEIKGKVTNTNKLKVRYKRARTAEDPVELFEDPRKPVDANDKVKVESDGTFEVTVKPLESEKSITLVAMNDGNSVKQDIGLAGRATVSKADTSDEDESLKLIVADNMNLLDKNYTWIHSDKTDSKDITKDSLTLRGHVDKSKNITSISFTKANHVKDDGEYENPEPITTAPDEEGNFAITLPMHPGVNDFHLLIQSGENKLFDGPAAIYFDNEAPKITLSKPELYDNTLFTNKDTVDFEGTLSDDAFGYDFYINGSVVSDFMSYDGGGAGVNRKSFTTTVPVSNNDHILMQFGDKNKYQFAGMIPVVVDKDLPTIDSNLQKNQKIDDSYNITINAKDKNIKSLHVLIDGVEVGSAENNLRKTLAASLLSEKESDVENNKPAVPDKDNLTVNVSGKDINAGNHTITIQAEDYAGNIAVDNSSIDFVKLAPPAPSVDVKAPQAPESVSSLDKSVKGNLVVGANKNNIARAGIENPMILTFAGLLDANTGSGTGDSDGSGSGSGTGSGAPSGSTPKAPGSGNGQNDVNATREFVKDLIKNKVAYAYAYIYSSPELLKGENNTNYVKVTLDGKKVKFNAMIPGNYSGIHTIVLLNSKGQQIAWTNVYVIPSNADQFVEANAETYLKYYENPVSYDSSDDSSDSSVKSEDSKNDVKNDSDDSRSSNDSNDDSHRNHRHYSVKKSKSKVAHTGVDVMPVVTIVSLLLVCVVFYVSVREVKELVSRVNVLS</sequence>
<feature type="non-terminal residue" evidence="12">
    <location>
        <position position="1"/>
    </location>
</feature>
<evidence type="ECO:0000256" key="3">
    <source>
        <dbReference type="ARBA" id="ARBA00022729"/>
    </source>
</evidence>
<evidence type="ECO:0000256" key="7">
    <source>
        <dbReference type="SAM" id="MobiDB-lite"/>
    </source>
</evidence>
<keyword evidence="3" id="KW-0732">Signal</keyword>
<name>A0A135ZAU0_GARVA</name>
<feature type="compositionally biased region" description="Basic residues" evidence="7">
    <location>
        <begin position="1572"/>
        <end position="1583"/>
    </location>
</feature>
<evidence type="ECO:0000259" key="11">
    <source>
        <dbReference type="Pfam" id="PF06280"/>
    </source>
</evidence>
<evidence type="ECO:0000259" key="9">
    <source>
        <dbReference type="Pfam" id="PF00082"/>
    </source>
</evidence>
<protein>
    <recommendedName>
        <fullName evidence="14">Serine protease</fullName>
    </recommendedName>
</protein>
<dbReference type="Gene3D" id="3.50.30.30">
    <property type="match status" value="1"/>
</dbReference>